<reference evidence="8" key="2">
    <citation type="submission" date="2021-04" db="EMBL/GenBank/DDBJ databases">
        <authorList>
            <person name="Gilroy R."/>
        </authorList>
    </citation>
    <scope>NUCLEOTIDE SEQUENCE</scope>
    <source>
        <strain evidence="8">ChiBcec8-14828</strain>
    </source>
</reference>
<name>A0A9D2M497_9FIRM</name>
<reference evidence="8" key="1">
    <citation type="journal article" date="2021" name="PeerJ">
        <title>Extensive microbial diversity within the chicken gut microbiome revealed by metagenomics and culture.</title>
        <authorList>
            <person name="Gilroy R."/>
            <person name="Ravi A."/>
            <person name="Getino M."/>
            <person name="Pursley I."/>
            <person name="Horton D.L."/>
            <person name="Alikhan N.F."/>
            <person name="Baker D."/>
            <person name="Gharbi K."/>
            <person name="Hall N."/>
            <person name="Watson M."/>
            <person name="Adriaenssens E.M."/>
            <person name="Foster-Nyarko E."/>
            <person name="Jarju S."/>
            <person name="Secka A."/>
            <person name="Antonio M."/>
            <person name="Oren A."/>
            <person name="Chaudhuri R.R."/>
            <person name="La Ragione R."/>
            <person name="Hildebrand F."/>
            <person name="Pallen M.J."/>
        </authorList>
    </citation>
    <scope>NUCLEOTIDE SEQUENCE</scope>
    <source>
        <strain evidence="8">ChiBcec8-14828</strain>
    </source>
</reference>
<comment type="cofactor">
    <cofactor evidence="1">
        <name>Zn(2+)</name>
        <dbReference type="ChEBI" id="CHEBI:29105"/>
    </cofactor>
</comment>
<dbReference type="NCBIfam" id="TIGR00857">
    <property type="entry name" value="pyrC_multi"/>
    <property type="match status" value="1"/>
</dbReference>
<evidence type="ECO:0000313" key="9">
    <source>
        <dbReference type="Proteomes" id="UP000824209"/>
    </source>
</evidence>
<gene>
    <name evidence="8" type="ORF">H9943_08150</name>
</gene>
<dbReference type="PANTHER" id="PTHR43668">
    <property type="entry name" value="ALLANTOINASE"/>
    <property type="match status" value="1"/>
</dbReference>
<dbReference type="GO" id="GO:0004038">
    <property type="term" value="F:allantoinase activity"/>
    <property type="evidence" value="ECO:0007669"/>
    <property type="project" value="TreeGrafter"/>
</dbReference>
<dbReference type="Gene3D" id="3.20.20.140">
    <property type="entry name" value="Metal-dependent hydrolases"/>
    <property type="match status" value="1"/>
</dbReference>
<comment type="similarity">
    <text evidence="3">Belongs to the metallo-dependent hydrolases superfamily. DHOase family. Class I DHOase subfamily.</text>
</comment>
<dbReference type="InterPro" id="IPR002195">
    <property type="entry name" value="Dihydroorotase_CS"/>
</dbReference>
<dbReference type="SUPFAM" id="SSF51556">
    <property type="entry name" value="Metallo-dependent hydrolases"/>
    <property type="match status" value="1"/>
</dbReference>
<keyword evidence="4" id="KW-0479">Metal-binding</keyword>
<evidence type="ECO:0000259" key="7">
    <source>
        <dbReference type="Pfam" id="PF01979"/>
    </source>
</evidence>
<feature type="domain" description="Amidohydrolase-related" evidence="7">
    <location>
        <begin position="48"/>
        <end position="390"/>
    </location>
</feature>
<dbReference type="Pfam" id="PF01979">
    <property type="entry name" value="Amidohydro_1"/>
    <property type="match status" value="1"/>
</dbReference>
<evidence type="ECO:0000256" key="5">
    <source>
        <dbReference type="ARBA" id="ARBA00022801"/>
    </source>
</evidence>
<dbReference type="Proteomes" id="UP000824209">
    <property type="component" value="Unassembled WGS sequence"/>
</dbReference>
<dbReference type="SUPFAM" id="SSF51338">
    <property type="entry name" value="Composite domain of metallo-dependent hydrolases"/>
    <property type="match status" value="1"/>
</dbReference>
<evidence type="ECO:0000256" key="3">
    <source>
        <dbReference type="ARBA" id="ARBA00010286"/>
    </source>
</evidence>
<keyword evidence="6" id="KW-0665">Pyrimidine biosynthesis</keyword>
<evidence type="ECO:0000256" key="2">
    <source>
        <dbReference type="ARBA" id="ARBA00002368"/>
    </source>
</evidence>
<dbReference type="GO" id="GO:0006221">
    <property type="term" value="P:pyrimidine nucleotide biosynthetic process"/>
    <property type="evidence" value="ECO:0007669"/>
    <property type="project" value="UniProtKB-KW"/>
</dbReference>
<dbReference type="CDD" id="cd01317">
    <property type="entry name" value="DHOase_IIa"/>
    <property type="match status" value="1"/>
</dbReference>
<dbReference type="GO" id="GO:0006145">
    <property type="term" value="P:purine nucleobase catabolic process"/>
    <property type="evidence" value="ECO:0007669"/>
    <property type="project" value="TreeGrafter"/>
</dbReference>
<keyword evidence="5" id="KW-0378">Hydrolase</keyword>
<dbReference type="EMBL" id="DWYA01000068">
    <property type="protein sequence ID" value="HJB40351.1"/>
    <property type="molecule type" value="Genomic_DNA"/>
</dbReference>
<dbReference type="InterPro" id="IPR004722">
    <property type="entry name" value="DHOase"/>
</dbReference>
<accession>A0A9D2M497</accession>
<dbReference type="AlphaFoldDB" id="A0A9D2M497"/>
<dbReference type="GO" id="GO:0004151">
    <property type="term" value="F:dihydroorotase activity"/>
    <property type="evidence" value="ECO:0007669"/>
    <property type="project" value="InterPro"/>
</dbReference>
<dbReference type="GO" id="GO:0005737">
    <property type="term" value="C:cytoplasm"/>
    <property type="evidence" value="ECO:0007669"/>
    <property type="project" value="TreeGrafter"/>
</dbReference>
<sequence>MLIRNAVLVDAEGRRRGDLLVEDGVIREIGENLQASEGCEVIDANGCMVMPSFVDLHAHFRTPGFEYKEDIESGSRAAVRGGYTFVNCMANTRPVCSNAAQAQSVMDEAERIGLCSINQCVSITKDFDGESIGHLRALPKNLRFISDDGKGVRSSKVMFDAMTISAERGLCVMSHAEDMDLSPIDYRLAENLETARNLYIAMSTGAHLHMCHVSTKEAMEDILTARRRGVNVTCEVGPHHIWFYDFNYRVNPPIREKADVDFLIDCMMRGEVDAIATDHAPHTAEEKEKGAPGMVGLETAFGVCYTKLCREHGMSLEALSRMMSARPAEIMGLNQGLLKPGMKADFVLVELDEPYTVHAADFAGKSKNTPFDGVTLWGSVCRTVKSGRTVYEKTQETNEK</sequence>
<evidence type="ECO:0000313" key="8">
    <source>
        <dbReference type="EMBL" id="HJB40351.1"/>
    </source>
</evidence>
<organism evidence="8 9">
    <name type="scientific">Candidatus Ruthenibacterium avium</name>
    <dbReference type="NCBI Taxonomy" id="2838751"/>
    <lineage>
        <taxon>Bacteria</taxon>
        <taxon>Bacillati</taxon>
        <taxon>Bacillota</taxon>
        <taxon>Clostridia</taxon>
        <taxon>Eubacteriales</taxon>
        <taxon>Oscillospiraceae</taxon>
        <taxon>Ruthenibacterium</taxon>
    </lineage>
</organism>
<dbReference type="InterPro" id="IPR011059">
    <property type="entry name" value="Metal-dep_hydrolase_composite"/>
</dbReference>
<dbReference type="PROSITE" id="PS00482">
    <property type="entry name" value="DIHYDROOROTASE_1"/>
    <property type="match status" value="1"/>
</dbReference>
<proteinExistence type="inferred from homology"/>
<dbReference type="PANTHER" id="PTHR43668:SF2">
    <property type="entry name" value="ALLANTOINASE"/>
    <property type="match status" value="1"/>
</dbReference>
<dbReference type="InterPro" id="IPR050138">
    <property type="entry name" value="DHOase/Allantoinase_Hydrolase"/>
</dbReference>
<dbReference type="GO" id="GO:0046872">
    <property type="term" value="F:metal ion binding"/>
    <property type="evidence" value="ECO:0007669"/>
    <property type="project" value="UniProtKB-KW"/>
</dbReference>
<dbReference type="InterPro" id="IPR006680">
    <property type="entry name" value="Amidohydro-rel"/>
</dbReference>
<dbReference type="PROSITE" id="PS00483">
    <property type="entry name" value="DIHYDROOROTASE_2"/>
    <property type="match status" value="1"/>
</dbReference>
<evidence type="ECO:0000256" key="4">
    <source>
        <dbReference type="ARBA" id="ARBA00022723"/>
    </source>
</evidence>
<evidence type="ECO:0000256" key="6">
    <source>
        <dbReference type="ARBA" id="ARBA00022975"/>
    </source>
</evidence>
<comment type="caution">
    <text evidence="8">The sequence shown here is derived from an EMBL/GenBank/DDBJ whole genome shotgun (WGS) entry which is preliminary data.</text>
</comment>
<dbReference type="InterPro" id="IPR032466">
    <property type="entry name" value="Metal_Hydrolase"/>
</dbReference>
<comment type="function">
    <text evidence="2">Catalyzes the reversible cyclization of carbamoyl aspartate to dihydroorotate.</text>
</comment>
<protein>
    <submittedName>
        <fullName evidence="8">Dihydroorotase</fullName>
    </submittedName>
</protein>
<evidence type="ECO:0000256" key="1">
    <source>
        <dbReference type="ARBA" id="ARBA00001947"/>
    </source>
</evidence>